<evidence type="ECO:0000313" key="4">
    <source>
        <dbReference type="Proteomes" id="UP000585474"/>
    </source>
</evidence>
<evidence type="ECO:0000313" key="3">
    <source>
        <dbReference type="EMBL" id="GFZ10002.1"/>
    </source>
</evidence>
<dbReference type="GO" id="GO:0003723">
    <property type="term" value="F:RNA binding"/>
    <property type="evidence" value="ECO:0007669"/>
    <property type="project" value="InterPro"/>
</dbReference>
<dbReference type="Gene3D" id="1.25.40.10">
    <property type="entry name" value="Tetratricopeptide repeat domain"/>
    <property type="match status" value="2"/>
</dbReference>
<protein>
    <submittedName>
        <fullName evidence="3">Pentatricopeptide repeat (PPR) superfamily protein</fullName>
    </submittedName>
</protein>
<gene>
    <name evidence="3" type="ORF">Acr_21g0006010</name>
</gene>
<keyword evidence="1" id="KW-0677">Repeat</keyword>
<dbReference type="NCBIfam" id="TIGR00756">
    <property type="entry name" value="PPR"/>
    <property type="match status" value="2"/>
</dbReference>
<dbReference type="InterPro" id="IPR046960">
    <property type="entry name" value="PPR_At4g14850-like_plant"/>
</dbReference>
<dbReference type="Proteomes" id="UP000585474">
    <property type="component" value="Unassembled WGS sequence"/>
</dbReference>
<dbReference type="OrthoDB" id="185373at2759"/>
<comment type="caution">
    <text evidence="3">The sequence shown here is derived from an EMBL/GenBank/DDBJ whole genome shotgun (WGS) entry which is preliminary data.</text>
</comment>
<dbReference type="PANTHER" id="PTHR47926">
    <property type="entry name" value="PENTATRICOPEPTIDE REPEAT-CONTAINING PROTEIN"/>
    <property type="match status" value="1"/>
</dbReference>
<dbReference type="GO" id="GO:0009451">
    <property type="term" value="P:RNA modification"/>
    <property type="evidence" value="ECO:0007669"/>
    <property type="project" value="InterPro"/>
</dbReference>
<dbReference type="InterPro" id="IPR002885">
    <property type="entry name" value="PPR_rpt"/>
</dbReference>
<feature type="repeat" description="PPR" evidence="2">
    <location>
        <begin position="157"/>
        <end position="191"/>
    </location>
</feature>
<proteinExistence type="predicted"/>
<accession>A0A7J0GGY2</accession>
<dbReference type="EMBL" id="BJWL01000021">
    <property type="protein sequence ID" value="GFZ10002.1"/>
    <property type="molecule type" value="Genomic_DNA"/>
</dbReference>
<feature type="repeat" description="PPR" evidence="2">
    <location>
        <begin position="44"/>
        <end position="78"/>
    </location>
</feature>
<dbReference type="PROSITE" id="PS51375">
    <property type="entry name" value="PPR"/>
    <property type="match status" value="2"/>
</dbReference>
<dbReference type="Pfam" id="PF01535">
    <property type="entry name" value="PPR"/>
    <property type="match status" value="3"/>
</dbReference>
<keyword evidence="4" id="KW-1185">Reference proteome</keyword>
<evidence type="ECO:0000256" key="1">
    <source>
        <dbReference type="ARBA" id="ARBA00022737"/>
    </source>
</evidence>
<dbReference type="InterPro" id="IPR011990">
    <property type="entry name" value="TPR-like_helical_dom_sf"/>
</dbReference>
<dbReference type="AlphaFoldDB" id="A0A7J0GGY2"/>
<name>A0A7J0GGY2_9ERIC</name>
<sequence length="202" mass="22612">MLFEEFVPNEFTACSVLNACGDEKALMFGRQLYGAIVKKLFKNDVYIGTSLVDMHAKCGEIADSRKVFDGMRKRNMVMWISIIAGYTRNGLGEEAISLFQGMWLGWRSTVGKGGSCSTSQELFSKQYLRRNRSCVALLQMHGILYCIQILQDLPFKDVVSCTVMISGCAGLGHEPEALEFFKEMRCRAKPLYLSSALKACAR</sequence>
<evidence type="ECO:0000256" key="2">
    <source>
        <dbReference type="PROSITE-ProRule" id="PRU00708"/>
    </source>
</evidence>
<reference evidence="3 4" key="1">
    <citation type="submission" date="2019-07" db="EMBL/GenBank/DDBJ databases">
        <title>De Novo Assembly of kiwifruit Actinidia rufa.</title>
        <authorList>
            <person name="Sugita-Konishi S."/>
            <person name="Sato K."/>
            <person name="Mori E."/>
            <person name="Abe Y."/>
            <person name="Kisaki G."/>
            <person name="Hamano K."/>
            <person name="Suezawa K."/>
            <person name="Otani M."/>
            <person name="Fukuda T."/>
            <person name="Manabe T."/>
            <person name="Gomi K."/>
            <person name="Tabuchi M."/>
            <person name="Akimitsu K."/>
            <person name="Kataoka I."/>
        </authorList>
    </citation>
    <scope>NUCLEOTIDE SEQUENCE [LARGE SCALE GENOMIC DNA]</scope>
    <source>
        <strain evidence="4">cv. Fuchu</strain>
    </source>
</reference>
<organism evidence="3 4">
    <name type="scientific">Actinidia rufa</name>
    <dbReference type="NCBI Taxonomy" id="165716"/>
    <lineage>
        <taxon>Eukaryota</taxon>
        <taxon>Viridiplantae</taxon>
        <taxon>Streptophyta</taxon>
        <taxon>Embryophyta</taxon>
        <taxon>Tracheophyta</taxon>
        <taxon>Spermatophyta</taxon>
        <taxon>Magnoliopsida</taxon>
        <taxon>eudicotyledons</taxon>
        <taxon>Gunneridae</taxon>
        <taxon>Pentapetalae</taxon>
        <taxon>asterids</taxon>
        <taxon>Ericales</taxon>
        <taxon>Actinidiaceae</taxon>
        <taxon>Actinidia</taxon>
    </lineage>
</organism>